<dbReference type="InterPro" id="IPR050082">
    <property type="entry name" value="RNA_methyltr_RlmE"/>
</dbReference>
<proteinExistence type="inferred from homology"/>
<feature type="binding site" evidence="8">
    <location>
        <position position="92"/>
    </location>
    <ligand>
        <name>S-adenosyl-L-methionine</name>
        <dbReference type="ChEBI" id="CHEBI:59789"/>
    </ligand>
</feature>
<protein>
    <submittedName>
        <fullName evidence="13">AdoMet-dependent rRNA methyltransferase spb1</fullName>
    </submittedName>
</protein>
<feature type="active site" description="Proton acceptor" evidence="8">
    <location>
        <position position="157"/>
    </location>
</feature>
<evidence type="ECO:0000256" key="1">
    <source>
        <dbReference type="ARBA" id="ARBA00004604"/>
    </source>
</evidence>
<reference evidence="13" key="1">
    <citation type="submission" date="2021-03" db="EMBL/GenBank/DDBJ databases">
        <authorList>
            <person name="Tagirdzhanova G."/>
        </authorList>
    </citation>
    <scope>NUCLEOTIDE SEQUENCE</scope>
</reference>
<dbReference type="InterPro" id="IPR029063">
    <property type="entry name" value="SAM-dependent_MTases_sf"/>
</dbReference>
<dbReference type="OrthoDB" id="1287559at2759"/>
<evidence type="ECO:0000259" key="10">
    <source>
        <dbReference type="Pfam" id="PF01728"/>
    </source>
</evidence>
<dbReference type="SUPFAM" id="SSF53335">
    <property type="entry name" value="S-adenosyl-L-methionine-dependent methyltransferases"/>
    <property type="match status" value="1"/>
</dbReference>
<evidence type="ECO:0000256" key="5">
    <source>
        <dbReference type="ARBA" id="ARBA00022679"/>
    </source>
</evidence>
<feature type="region of interest" description="Disordered" evidence="9">
    <location>
        <begin position="472"/>
        <end position="526"/>
    </location>
</feature>
<name>A0A8H3G799_9LECA</name>
<evidence type="ECO:0000256" key="2">
    <source>
        <dbReference type="ARBA" id="ARBA00022517"/>
    </source>
</evidence>
<keyword evidence="14" id="KW-1185">Reference proteome</keyword>
<evidence type="ECO:0000256" key="6">
    <source>
        <dbReference type="ARBA" id="ARBA00022691"/>
    </source>
</evidence>
<dbReference type="Pfam" id="PF07780">
    <property type="entry name" value="Spb1_C"/>
    <property type="match status" value="1"/>
</dbReference>
<keyword evidence="5 8" id="KW-0808">Transferase</keyword>
<comment type="caution">
    <text evidence="13">The sequence shown here is derived from an EMBL/GenBank/DDBJ whole genome shotgun (WGS) entry which is preliminary data.</text>
</comment>
<dbReference type="HAMAP" id="MF_03163">
    <property type="entry name" value="RNA_methyltr_E_SPB1"/>
    <property type="match status" value="1"/>
</dbReference>
<keyword evidence="2 8" id="KW-0690">Ribosome biogenesis</keyword>
<feature type="compositionally biased region" description="Acidic residues" evidence="9">
    <location>
        <begin position="513"/>
        <end position="523"/>
    </location>
</feature>
<dbReference type="GO" id="GO:0005730">
    <property type="term" value="C:nucleolus"/>
    <property type="evidence" value="ECO:0007669"/>
    <property type="project" value="UniProtKB-SubCell"/>
</dbReference>
<evidence type="ECO:0000259" key="11">
    <source>
        <dbReference type="Pfam" id="PF07780"/>
    </source>
</evidence>
<evidence type="ECO:0000256" key="7">
    <source>
        <dbReference type="ARBA" id="ARBA00023242"/>
    </source>
</evidence>
<keyword evidence="6 8" id="KW-0949">S-adenosyl-L-methionine</keyword>
<dbReference type="GO" id="GO:0016435">
    <property type="term" value="F:rRNA (guanine) methyltransferase activity"/>
    <property type="evidence" value="ECO:0007669"/>
    <property type="project" value="TreeGrafter"/>
</dbReference>
<dbReference type="Gene3D" id="3.40.50.150">
    <property type="entry name" value="Vaccinia Virus protein VP39"/>
    <property type="match status" value="1"/>
</dbReference>
<feature type="domain" description="Ribosomal RNA methyltransferase SPB1-like C-terminal" evidence="11">
    <location>
        <begin position="640"/>
        <end position="853"/>
    </location>
</feature>
<dbReference type="InterPro" id="IPR015507">
    <property type="entry name" value="rRNA-MeTfrase_E"/>
</dbReference>
<feature type="domain" description="DUF3381" evidence="12">
    <location>
        <begin position="234"/>
        <end position="391"/>
    </location>
</feature>
<organism evidence="13 14">
    <name type="scientific">Heterodermia speciosa</name>
    <dbReference type="NCBI Taxonomy" id="116794"/>
    <lineage>
        <taxon>Eukaryota</taxon>
        <taxon>Fungi</taxon>
        <taxon>Dikarya</taxon>
        <taxon>Ascomycota</taxon>
        <taxon>Pezizomycotina</taxon>
        <taxon>Lecanoromycetes</taxon>
        <taxon>OSLEUM clade</taxon>
        <taxon>Lecanoromycetidae</taxon>
        <taxon>Caliciales</taxon>
        <taxon>Physciaceae</taxon>
        <taxon>Heterodermia</taxon>
    </lineage>
</organism>
<comment type="subcellular location">
    <subcellularLocation>
        <location evidence="1 8">Nucleus</location>
        <location evidence="1 8">Nucleolus</location>
    </subcellularLocation>
</comment>
<feature type="domain" description="Ribosomal RNA methyltransferase FtsJ" evidence="10">
    <location>
        <begin position="24"/>
        <end position="200"/>
    </location>
</feature>
<feature type="binding site" evidence="8">
    <location>
        <position position="76"/>
    </location>
    <ligand>
        <name>S-adenosyl-L-methionine</name>
        <dbReference type="ChEBI" id="CHEBI:59789"/>
    </ligand>
</feature>
<keyword evidence="7 8" id="KW-0539">Nucleus</keyword>
<dbReference type="GO" id="GO:0000466">
    <property type="term" value="P:maturation of 5.8S rRNA from tricistronic rRNA transcript (SSU-rRNA, 5.8S rRNA, LSU-rRNA)"/>
    <property type="evidence" value="ECO:0007669"/>
    <property type="project" value="TreeGrafter"/>
</dbReference>
<dbReference type="PANTHER" id="PTHR10920:SF13">
    <property type="entry name" value="PRE-RRNA 2'-O-RIBOSE RNA METHYLTRANSFERASE FTSJ3"/>
    <property type="match status" value="1"/>
</dbReference>
<dbReference type="GO" id="GO:0000463">
    <property type="term" value="P:maturation of LSU-rRNA from tricistronic rRNA transcript (SSU-rRNA, 5.8S rRNA, LSU-rRNA)"/>
    <property type="evidence" value="ECO:0007669"/>
    <property type="project" value="TreeGrafter"/>
</dbReference>
<evidence type="ECO:0000259" key="12">
    <source>
        <dbReference type="Pfam" id="PF11861"/>
    </source>
</evidence>
<sequence length="855" mass="96960">MGIQKKHGKGRLDKWYKLAKEKGYRARAAFKLIQLNRRYGFLEKSKVLLDLCAAPGSWCQVAAETMPTNSLIIGVDLAPIKPIPRTITFQSDITTDKCRAAIRQQLKTWKADTVLHDGAPNVGIAWVQDAFSQAELALKALRLAIDFLIEGGTFVTKVFRSKDYNALLWVFNQLFTKVEATKPPASRNVSAEIFVVCRGFKAPKRLDPKFLDPRTVFAELAEHTPNNEARVFNPEKKKRKREGYEEGDYIQFKEATASEFVKTTDPIAMLGTLNRISFAQSPQGDIALAALERLPESTQEVRDCCQDLKVLGRKEFRLLLRWRLKARELFGFSTKKQTEEDREDEETTEIVPMDEAIRIQEEMQQMNEKESSRQKKERKRENERKQREIVRMQLHMAMPKELGLEQAGPNGEETMFALAAVDRAGAIERVTKGKMAVEVVLPKREVSEAEDESDSEEDGLDRELDELYNLYQERKSSSDTKHQAKKSRKEHDDGDWEGFSDREEGKPGLCEADNSDSADEDVQKDENSRLILRNFANSDEASNGLSKRASTFFQQDIFKDLGDFIVDDPDDSAIDLESEDDRQRKPRTVQLLNGLEMRRQSHDSGNSPFMFLPQLGNDAESRQASENDLVEPNTASICKSDRETKFEVVQDPGTTQWARQGEASTDGKPGNQLDIDIITAEAMTLAQQIASGHKTKHDLVDDGFNKYAFQDRDGLPEWFLDDEGKHNKPHRPISAAGAAAIKEKLRALNARPIKKVREAKDRKRFKAAQRLAKLRKKSALVADDETISEKDKAQNIARLMSKAVKKKPRQQVKLVVAKGGNRGISGRPRGVKGKYKIVDARLKKDVRAEKRLKRR</sequence>
<dbReference type="AlphaFoldDB" id="A0A8H3G799"/>
<dbReference type="EMBL" id="CAJPDS010000109">
    <property type="protein sequence ID" value="CAF9938157.1"/>
    <property type="molecule type" value="Genomic_DNA"/>
</dbReference>
<feature type="region of interest" description="Disordered" evidence="9">
    <location>
        <begin position="364"/>
        <end position="386"/>
    </location>
</feature>
<dbReference type="GO" id="GO:0008650">
    <property type="term" value="F:rRNA (uridine-2'-O-)-methyltransferase activity"/>
    <property type="evidence" value="ECO:0007669"/>
    <property type="project" value="TreeGrafter"/>
</dbReference>
<dbReference type="InterPro" id="IPR028589">
    <property type="entry name" value="SPB1-like"/>
</dbReference>
<feature type="compositionally biased region" description="Basic and acidic residues" evidence="9">
    <location>
        <begin position="472"/>
        <end position="482"/>
    </location>
</feature>
<feature type="binding site" evidence="8">
    <location>
        <position position="56"/>
    </location>
    <ligand>
        <name>S-adenosyl-L-methionine</name>
        <dbReference type="ChEBI" id="CHEBI:59789"/>
    </ligand>
</feature>
<dbReference type="InterPro" id="IPR012920">
    <property type="entry name" value="rRNA_MeTfrase_SPB1-like_C"/>
</dbReference>
<dbReference type="Proteomes" id="UP000664521">
    <property type="component" value="Unassembled WGS sequence"/>
</dbReference>
<dbReference type="Pfam" id="PF11861">
    <property type="entry name" value="DUF3381"/>
    <property type="match status" value="1"/>
</dbReference>
<dbReference type="InterPro" id="IPR002877">
    <property type="entry name" value="RNA_MeTrfase_FtsJ_dom"/>
</dbReference>
<dbReference type="Pfam" id="PF01728">
    <property type="entry name" value="FtsJ"/>
    <property type="match status" value="1"/>
</dbReference>
<gene>
    <name evidence="13" type="primary">SPB1</name>
    <name evidence="13" type="ORF">HETSPECPRED_000792</name>
</gene>
<dbReference type="HAMAP" id="MF_01547">
    <property type="entry name" value="RNA_methyltr_E"/>
    <property type="match status" value="1"/>
</dbReference>
<keyword evidence="4 8" id="KW-0489">Methyltransferase</keyword>
<evidence type="ECO:0000256" key="8">
    <source>
        <dbReference type="HAMAP-Rule" id="MF_03163"/>
    </source>
</evidence>
<comment type="similarity">
    <text evidence="8">Belongs to the class I-like SAM-binding methyltransferase superfamily. RNA methyltransferase RlmE family. SPB1 subfamily.</text>
</comment>
<accession>A0A8H3G799</accession>
<evidence type="ECO:0000256" key="3">
    <source>
        <dbReference type="ARBA" id="ARBA00022552"/>
    </source>
</evidence>
<evidence type="ECO:0000313" key="13">
    <source>
        <dbReference type="EMBL" id="CAF9938157.1"/>
    </source>
</evidence>
<dbReference type="FunFam" id="3.40.50.150:FF:000004">
    <property type="entry name" value="AdoMet-dependent rRNA methyltransferase SPB1"/>
    <property type="match status" value="1"/>
</dbReference>
<keyword evidence="3 8" id="KW-0698">rRNA processing</keyword>
<dbReference type="GO" id="GO:0030687">
    <property type="term" value="C:preribosome, large subunit precursor"/>
    <property type="evidence" value="ECO:0007669"/>
    <property type="project" value="TreeGrafter"/>
</dbReference>
<feature type="binding site" evidence="8">
    <location>
        <position position="58"/>
    </location>
    <ligand>
        <name>S-adenosyl-L-methionine</name>
        <dbReference type="ChEBI" id="CHEBI:59789"/>
    </ligand>
</feature>
<evidence type="ECO:0000313" key="14">
    <source>
        <dbReference type="Proteomes" id="UP000664521"/>
    </source>
</evidence>
<dbReference type="PANTHER" id="PTHR10920">
    <property type="entry name" value="RIBOSOMAL RNA METHYLTRANSFERASE"/>
    <property type="match status" value="1"/>
</dbReference>
<evidence type="ECO:0000256" key="9">
    <source>
        <dbReference type="SAM" id="MobiDB-lite"/>
    </source>
</evidence>
<evidence type="ECO:0000256" key="4">
    <source>
        <dbReference type="ARBA" id="ARBA00022603"/>
    </source>
</evidence>
<feature type="binding site" evidence="8">
    <location>
        <position position="117"/>
    </location>
    <ligand>
        <name>S-adenosyl-L-methionine</name>
        <dbReference type="ChEBI" id="CHEBI:59789"/>
    </ligand>
</feature>
<dbReference type="InterPro" id="IPR024576">
    <property type="entry name" value="rRNA_MeTfrase_Spb1_DUF3381"/>
</dbReference>